<feature type="compositionally biased region" description="Polar residues" evidence="1">
    <location>
        <begin position="79"/>
        <end position="93"/>
    </location>
</feature>
<sequence>MASLLSLYTPRIFFAYILTKLIRPLNVKSIKRGYQRGVDRISEMSYIPQPTDKRKRRERFSNKTPSIMIEPRSDDRVRSLTNCPNKPTQQNHH</sequence>
<dbReference type="EMBL" id="CAJOBZ010000008">
    <property type="protein sequence ID" value="CAF4823793.1"/>
    <property type="molecule type" value="Genomic_DNA"/>
</dbReference>
<evidence type="ECO:0000313" key="3">
    <source>
        <dbReference type="Proteomes" id="UP000663880"/>
    </source>
</evidence>
<dbReference type="Proteomes" id="UP000663880">
    <property type="component" value="Unassembled WGS sequence"/>
</dbReference>
<evidence type="ECO:0000256" key="1">
    <source>
        <dbReference type="SAM" id="MobiDB-lite"/>
    </source>
</evidence>
<keyword evidence="3" id="KW-1185">Reference proteome</keyword>
<feature type="region of interest" description="Disordered" evidence="1">
    <location>
        <begin position="47"/>
        <end position="93"/>
    </location>
</feature>
<reference evidence="2" key="1">
    <citation type="submission" date="2021-02" db="EMBL/GenBank/DDBJ databases">
        <authorList>
            <person name="Steward A R."/>
        </authorList>
    </citation>
    <scope>NUCLEOTIDE SEQUENCE</scope>
</reference>
<gene>
    <name evidence="2" type="ORF">PMACD_LOCUS4782</name>
</gene>
<name>A0A821QFF4_9NEOP</name>
<accession>A0A821QFF4</accession>
<dbReference type="AlphaFoldDB" id="A0A821QFF4"/>
<organism evidence="2 3">
    <name type="scientific">Pieris macdunnoughi</name>
    <dbReference type="NCBI Taxonomy" id="345717"/>
    <lineage>
        <taxon>Eukaryota</taxon>
        <taxon>Metazoa</taxon>
        <taxon>Ecdysozoa</taxon>
        <taxon>Arthropoda</taxon>
        <taxon>Hexapoda</taxon>
        <taxon>Insecta</taxon>
        <taxon>Pterygota</taxon>
        <taxon>Neoptera</taxon>
        <taxon>Endopterygota</taxon>
        <taxon>Lepidoptera</taxon>
        <taxon>Glossata</taxon>
        <taxon>Ditrysia</taxon>
        <taxon>Papilionoidea</taxon>
        <taxon>Pieridae</taxon>
        <taxon>Pierinae</taxon>
        <taxon>Pieris</taxon>
    </lineage>
</organism>
<comment type="caution">
    <text evidence="2">The sequence shown here is derived from an EMBL/GenBank/DDBJ whole genome shotgun (WGS) entry which is preliminary data.</text>
</comment>
<protein>
    <submittedName>
        <fullName evidence="2">Uncharacterized protein</fullName>
    </submittedName>
</protein>
<evidence type="ECO:0000313" key="2">
    <source>
        <dbReference type="EMBL" id="CAF4823793.1"/>
    </source>
</evidence>
<proteinExistence type="predicted"/>